<evidence type="ECO:0000313" key="2">
    <source>
        <dbReference type="Proteomes" id="UP000008461"/>
    </source>
</evidence>
<dbReference type="STRING" id="760192.Halhy_4980"/>
<accession>F4L176</accession>
<dbReference type="OrthoDB" id="2453136at2"/>
<organism evidence="1 2">
    <name type="scientific">Haliscomenobacter hydrossis (strain ATCC 27775 / DSM 1100 / LMG 10767 / O)</name>
    <dbReference type="NCBI Taxonomy" id="760192"/>
    <lineage>
        <taxon>Bacteria</taxon>
        <taxon>Pseudomonadati</taxon>
        <taxon>Bacteroidota</taxon>
        <taxon>Saprospiria</taxon>
        <taxon>Saprospirales</taxon>
        <taxon>Haliscomenobacteraceae</taxon>
        <taxon>Haliscomenobacter</taxon>
    </lineage>
</organism>
<dbReference type="HOGENOM" id="CLU_2355804_0_0_10"/>
<evidence type="ECO:0000313" key="1">
    <source>
        <dbReference type="EMBL" id="AEE52808.1"/>
    </source>
</evidence>
<dbReference type="RefSeq" id="WP_013767343.1">
    <property type="nucleotide sequence ID" value="NC_015510.1"/>
</dbReference>
<sequence>MKEEQIQTLHPIPGKTNKRIALEKYAVIKEQILSILSQSELTHTELMEQLYAHVKDTFEGGVQWYGETVKLDLEARKMIERTGTKPEKYRLRTANA</sequence>
<reference evidence="1 2" key="1">
    <citation type="journal article" date="2011" name="Stand. Genomic Sci.">
        <title>Complete genome sequence of Haliscomenobacter hydrossis type strain (O).</title>
        <authorList>
            <consortium name="US DOE Joint Genome Institute (JGI-PGF)"/>
            <person name="Daligault H."/>
            <person name="Lapidus A."/>
            <person name="Zeytun A."/>
            <person name="Nolan M."/>
            <person name="Lucas S."/>
            <person name="Del Rio T.G."/>
            <person name="Tice H."/>
            <person name="Cheng J.F."/>
            <person name="Tapia R."/>
            <person name="Han C."/>
            <person name="Goodwin L."/>
            <person name="Pitluck S."/>
            <person name="Liolios K."/>
            <person name="Pagani I."/>
            <person name="Ivanova N."/>
            <person name="Huntemann M."/>
            <person name="Mavromatis K."/>
            <person name="Mikhailova N."/>
            <person name="Pati A."/>
            <person name="Chen A."/>
            <person name="Palaniappan K."/>
            <person name="Land M."/>
            <person name="Hauser L."/>
            <person name="Brambilla E.M."/>
            <person name="Rohde M."/>
            <person name="Verbarg S."/>
            <person name="Goker M."/>
            <person name="Bristow J."/>
            <person name="Eisen J.A."/>
            <person name="Markowitz V."/>
            <person name="Hugenholtz P."/>
            <person name="Kyrpides N.C."/>
            <person name="Klenk H.P."/>
            <person name="Woyke T."/>
        </authorList>
    </citation>
    <scope>NUCLEOTIDE SEQUENCE [LARGE SCALE GENOMIC DNA]</scope>
    <source>
        <strain evidence="2">ATCC 27775 / DSM 1100 / LMG 10767 / O</strain>
    </source>
</reference>
<reference key="2">
    <citation type="submission" date="2011-04" db="EMBL/GenBank/DDBJ databases">
        <title>Complete sequence of chromosome of Haliscomenobacter hydrossis DSM 1100.</title>
        <authorList>
            <consortium name="US DOE Joint Genome Institute (JGI-PGF)"/>
            <person name="Lucas S."/>
            <person name="Han J."/>
            <person name="Lapidus A."/>
            <person name="Bruce D."/>
            <person name="Goodwin L."/>
            <person name="Pitluck S."/>
            <person name="Peters L."/>
            <person name="Kyrpides N."/>
            <person name="Mavromatis K."/>
            <person name="Ivanova N."/>
            <person name="Ovchinnikova G."/>
            <person name="Pagani I."/>
            <person name="Daligault H."/>
            <person name="Detter J.C."/>
            <person name="Han C."/>
            <person name="Land M."/>
            <person name="Hauser L."/>
            <person name="Markowitz V."/>
            <person name="Cheng J.-F."/>
            <person name="Hugenholtz P."/>
            <person name="Woyke T."/>
            <person name="Wu D."/>
            <person name="Verbarg S."/>
            <person name="Frueling A."/>
            <person name="Brambilla E."/>
            <person name="Klenk H.-P."/>
            <person name="Eisen J.A."/>
        </authorList>
    </citation>
    <scope>NUCLEOTIDE SEQUENCE</scope>
    <source>
        <strain>DSM 1100</strain>
    </source>
</reference>
<dbReference type="KEGG" id="hhy:Halhy_4980"/>
<protein>
    <submittedName>
        <fullName evidence="1">Uncharacterized protein</fullName>
    </submittedName>
</protein>
<dbReference type="InterPro" id="IPR054233">
    <property type="entry name" value="DUF6958"/>
</dbReference>
<dbReference type="eggNOG" id="ENOG5032Z79">
    <property type="taxonomic scope" value="Bacteria"/>
</dbReference>
<dbReference type="Proteomes" id="UP000008461">
    <property type="component" value="Chromosome"/>
</dbReference>
<dbReference type="Pfam" id="PF22278">
    <property type="entry name" value="DUF6958"/>
    <property type="match status" value="1"/>
</dbReference>
<dbReference type="EMBL" id="CP002691">
    <property type="protein sequence ID" value="AEE52808.1"/>
    <property type="molecule type" value="Genomic_DNA"/>
</dbReference>
<proteinExistence type="predicted"/>
<keyword evidence="2" id="KW-1185">Reference proteome</keyword>
<name>F4L176_HALH1</name>
<gene>
    <name evidence="1" type="ordered locus">Halhy_4980</name>
</gene>
<dbReference type="AlphaFoldDB" id="F4L176"/>